<proteinExistence type="predicted"/>
<feature type="region of interest" description="Disordered" evidence="1">
    <location>
        <begin position="1"/>
        <end position="48"/>
    </location>
</feature>
<reference evidence="2 3" key="1">
    <citation type="submission" date="2012-05" db="EMBL/GenBank/DDBJ databases">
        <title>Recombination and specialization in a pathogen metapopulation.</title>
        <authorList>
            <person name="Gardiner A."/>
            <person name="Kemen E."/>
            <person name="Schultz-Larsen T."/>
            <person name="MacLean D."/>
            <person name="Van Oosterhout C."/>
            <person name="Jones J.D.G."/>
        </authorList>
    </citation>
    <scope>NUCLEOTIDE SEQUENCE [LARGE SCALE GENOMIC DNA]</scope>
    <source>
        <strain evidence="2 3">Ac Nc2</strain>
    </source>
</reference>
<dbReference type="EMBL" id="CAIX01002760">
    <property type="protein sequence ID" value="CCI11817.1"/>
    <property type="molecule type" value="Genomic_DNA"/>
</dbReference>
<dbReference type="InParanoid" id="A0A024FY11"/>
<dbReference type="Proteomes" id="UP000053237">
    <property type="component" value="Unassembled WGS sequence"/>
</dbReference>
<evidence type="ECO:0000313" key="2">
    <source>
        <dbReference type="EMBL" id="CCI11817.1"/>
    </source>
</evidence>
<gene>
    <name evidence="2" type="ORF">BN9_135430</name>
</gene>
<name>A0A024FY11_9STRA</name>
<accession>A0A024FY11</accession>
<dbReference type="AlphaFoldDB" id="A0A024FY11"/>
<comment type="caution">
    <text evidence="2">The sequence shown here is derived from an EMBL/GenBank/DDBJ whole genome shotgun (WGS) entry which is preliminary data.</text>
</comment>
<organism evidence="2 3">
    <name type="scientific">Albugo candida</name>
    <dbReference type="NCBI Taxonomy" id="65357"/>
    <lineage>
        <taxon>Eukaryota</taxon>
        <taxon>Sar</taxon>
        <taxon>Stramenopiles</taxon>
        <taxon>Oomycota</taxon>
        <taxon>Peronosporomycetes</taxon>
        <taxon>Albuginales</taxon>
        <taxon>Albuginaceae</taxon>
        <taxon>Albugo</taxon>
    </lineage>
</organism>
<protein>
    <submittedName>
        <fullName evidence="2">Uncharacterized protein</fullName>
    </submittedName>
</protein>
<evidence type="ECO:0000256" key="1">
    <source>
        <dbReference type="SAM" id="MobiDB-lite"/>
    </source>
</evidence>
<sequence length="66" mass="7153">MDERDAGTYLKSSGANHVAPGMEERAAEAYPKSSGVDHVAPGMEERKESQPVSVLIFAMVYTSTQH</sequence>
<keyword evidence="3" id="KW-1185">Reference proteome</keyword>
<evidence type="ECO:0000313" key="3">
    <source>
        <dbReference type="Proteomes" id="UP000053237"/>
    </source>
</evidence>